<dbReference type="Gene3D" id="2.170.130.10">
    <property type="entry name" value="TonB-dependent receptor, plug domain"/>
    <property type="match status" value="1"/>
</dbReference>
<feature type="domain" description="TonB-dependent receptor plug" evidence="8">
    <location>
        <begin position="134"/>
        <end position="237"/>
    </location>
</feature>
<dbReference type="Gene3D" id="2.60.40.1120">
    <property type="entry name" value="Carboxypeptidase-like, regulatory domain"/>
    <property type="match status" value="1"/>
</dbReference>
<dbReference type="AlphaFoldDB" id="A0A1I6TB28"/>
<dbReference type="InterPro" id="IPR039426">
    <property type="entry name" value="TonB-dep_rcpt-like"/>
</dbReference>
<dbReference type="OrthoDB" id="9768177at2"/>
<dbReference type="FunFam" id="2.60.40.1120:FF:000003">
    <property type="entry name" value="Outer membrane protein Omp121"/>
    <property type="match status" value="1"/>
</dbReference>
<evidence type="ECO:0000256" key="7">
    <source>
        <dbReference type="PROSITE-ProRule" id="PRU01360"/>
    </source>
</evidence>
<keyword evidence="4 7" id="KW-0812">Transmembrane</keyword>
<evidence type="ECO:0000313" key="10">
    <source>
        <dbReference type="Proteomes" id="UP000183209"/>
    </source>
</evidence>
<evidence type="ECO:0000256" key="6">
    <source>
        <dbReference type="ARBA" id="ARBA00023237"/>
    </source>
</evidence>
<dbReference type="InterPro" id="IPR036942">
    <property type="entry name" value="Beta-barrel_TonB_sf"/>
</dbReference>
<evidence type="ECO:0000256" key="3">
    <source>
        <dbReference type="ARBA" id="ARBA00022452"/>
    </source>
</evidence>
<dbReference type="FunFam" id="2.170.130.10:FF:000003">
    <property type="entry name" value="SusC/RagA family TonB-linked outer membrane protein"/>
    <property type="match status" value="1"/>
</dbReference>
<evidence type="ECO:0000256" key="4">
    <source>
        <dbReference type="ARBA" id="ARBA00022692"/>
    </source>
</evidence>
<comment type="similarity">
    <text evidence="7">Belongs to the TonB-dependent receptor family.</text>
</comment>
<dbReference type="SUPFAM" id="SSF56935">
    <property type="entry name" value="Porins"/>
    <property type="match status" value="1"/>
</dbReference>
<proteinExistence type="inferred from homology"/>
<comment type="subcellular location">
    <subcellularLocation>
        <location evidence="1 7">Cell outer membrane</location>
        <topology evidence="1 7">Multi-pass membrane protein</topology>
    </subcellularLocation>
</comment>
<evidence type="ECO:0000256" key="2">
    <source>
        <dbReference type="ARBA" id="ARBA00022448"/>
    </source>
</evidence>
<dbReference type="Gene3D" id="2.40.170.20">
    <property type="entry name" value="TonB-dependent receptor, beta-barrel domain"/>
    <property type="match status" value="1"/>
</dbReference>
<dbReference type="Proteomes" id="UP000183209">
    <property type="component" value="Unassembled WGS sequence"/>
</dbReference>
<dbReference type="EMBL" id="FPAG01000005">
    <property type="protein sequence ID" value="SFS86197.1"/>
    <property type="molecule type" value="Genomic_DNA"/>
</dbReference>
<dbReference type="Pfam" id="PF07715">
    <property type="entry name" value="Plug"/>
    <property type="match status" value="1"/>
</dbReference>
<dbReference type="Pfam" id="PF13715">
    <property type="entry name" value="CarbopepD_reg_2"/>
    <property type="match status" value="1"/>
</dbReference>
<evidence type="ECO:0000313" key="9">
    <source>
        <dbReference type="EMBL" id="SFS86197.1"/>
    </source>
</evidence>
<dbReference type="InterPro" id="IPR012910">
    <property type="entry name" value="Plug_dom"/>
</dbReference>
<protein>
    <submittedName>
        <fullName evidence="9">TonB-linked outer membrane protein, SusC/RagA family</fullName>
    </submittedName>
</protein>
<dbReference type="SUPFAM" id="SSF49464">
    <property type="entry name" value="Carboxypeptidase regulatory domain-like"/>
    <property type="match status" value="1"/>
</dbReference>
<keyword evidence="3 7" id="KW-1134">Transmembrane beta strand</keyword>
<gene>
    <name evidence="9" type="ORF">SAMN04487906_1942</name>
</gene>
<evidence type="ECO:0000259" key="8">
    <source>
        <dbReference type="Pfam" id="PF07715"/>
    </source>
</evidence>
<dbReference type="NCBIfam" id="TIGR04057">
    <property type="entry name" value="SusC_RagA_signa"/>
    <property type="match status" value="1"/>
</dbReference>
<sequence length="1079" mass="119741">MNYFLRQIKVKILSLEKVFRTKGRGIFCFAMLLVTGIYAQQKELKGSVVDENGTPLPGATILIKGTTNGTQTDFDGNFIIQASQDDILVISYVGYTTQSIKVGVKTEFNVTLAADTSTLDEVVVTGYSTQKRNTMATSVSKLDTQVLESASVSNAATALQGTVAGLRVTQTTGQPGATPAIQLRGGTAFGGGGNPLILIDGVPGSFFALNADDIESIEVLKDAASTAIYGARAANGVILVTTKKGKEGRSSITYRHKYSINKLRTGFDYLSAKDYITYNRQAILNYQRIYPGGFQQFLDGAQGMGIGNNTTDSPFTTQILTDSNRYLLNYPGWQTVADPVDPTRTLLFQANDMSELFFQDSSISDHTLSFDGGNDKGTYYLSLGYLDNEGLVFGSGFERYSGTFNGSYKVLDNVKVSSNVLYAHSKYNGTYLNNDNWVFQRAAGQPPTSRIYNNNPDGSLSNEYNPGTNVSFGNPLYYKDKFIRENLEQRLTASVNLDWDIYEDLRFTLRGSHFTINNSNESFNKAYLNAGSLNTVREASASHSRTMRNQLTAMFNYKKTFGENHNVDAILGAEYFKENFFNFNARNRLSPTDLIVTMNAGAEAAGVPSSYKTYYSIVSTFGQVNYDYDNRLLLGLTFRRDGASRLGNDKYGFFPGASLGWNLHNEPFLKDSKIGEVVSTLKPRVSYGVNGNVDNFGNFSVFGTYSDTGTYNGQTGYANTSLPLLDLRWERSTTLNMGFDLGFFNNRISLLADYYIKDVKDKLAGLTLPLWTGFSSITTNNGTLRNKGLELELNARVLDGQDLKWNLGATFFTQKSFAHKLPENDNEKNRQGGTQIWDPNKGELVWVGGLQEGERVGYDVVVGYVQEYVYANQEEVDEHATREDAFLRNPTQRYPGDVAWKDVNGDNVINSYDREVLGRTTPDFIGGFTSDLSYKNFNLFVKTDFATGHIIQNDLRVRGMSQVQGNQNSPVEVLNSWTPENTQTNVPRYDFTDPQANHKRGSSRYWEKGDYFALREVTLSYNVPTTVFDNFIKNLRLYATGSNLAYISGYSGAAPESGGFDTGRFPLPRTFTLGLNVTF</sequence>
<accession>A0A1I6TB28</accession>
<dbReference type="NCBIfam" id="TIGR04056">
    <property type="entry name" value="OMP_RagA_SusC"/>
    <property type="match status" value="1"/>
</dbReference>
<name>A0A1I6TB28_9FLAO</name>
<keyword evidence="2 7" id="KW-0813">Transport</keyword>
<evidence type="ECO:0000256" key="1">
    <source>
        <dbReference type="ARBA" id="ARBA00004571"/>
    </source>
</evidence>
<dbReference type="InterPro" id="IPR023996">
    <property type="entry name" value="TonB-dep_OMP_SusC/RagA"/>
</dbReference>
<reference evidence="9 10" key="1">
    <citation type="submission" date="2016-10" db="EMBL/GenBank/DDBJ databases">
        <authorList>
            <person name="de Groot N.N."/>
        </authorList>
    </citation>
    <scope>NUCLEOTIDE SEQUENCE [LARGE SCALE GENOMIC DNA]</scope>
    <source>
        <strain evidence="9 10">CGMCC 1.6114</strain>
    </source>
</reference>
<keyword evidence="6 7" id="KW-0998">Cell outer membrane</keyword>
<dbReference type="GO" id="GO:0009279">
    <property type="term" value="C:cell outer membrane"/>
    <property type="evidence" value="ECO:0007669"/>
    <property type="project" value="UniProtKB-SubCell"/>
</dbReference>
<dbReference type="InterPro" id="IPR037066">
    <property type="entry name" value="Plug_dom_sf"/>
</dbReference>
<dbReference type="PROSITE" id="PS52016">
    <property type="entry name" value="TONB_DEPENDENT_REC_3"/>
    <property type="match status" value="1"/>
</dbReference>
<dbReference type="RefSeq" id="WP_083425914.1">
    <property type="nucleotide sequence ID" value="NZ_FPAG01000005.1"/>
</dbReference>
<evidence type="ECO:0000256" key="5">
    <source>
        <dbReference type="ARBA" id="ARBA00023136"/>
    </source>
</evidence>
<organism evidence="9 10">
    <name type="scientific">Zhouia amylolytica</name>
    <dbReference type="NCBI Taxonomy" id="376730"/>
    <lineage>
        <taxon>Bacteria</taxon>
        <taxon>Pseudomonadati</taxon>
        <taxon>Bacteroidota</taxon>
        <taxon>Flavobacteriia</taxon>
        <taxon>Flavobacteriales</taxon>
        <taxon>Flavobacteriaceae</taxon>
        <taxon>Zhouia</taxon>
    </lineage>
</organism>
<keyword evidence="5 7" id="KW-0472">Membrane</keyword>
<dbReference type="InterPro" id="IPR023997">
    <property type="entry name" value="TonB-dep_OMP_SusC/RagA_CS"/>
</dbReference>
<dbReference type="InterPro" id="IPR008969">
    <property type="entry name" value="CarboxyPept-like_regulatory"/>
</dbReference>